<dbReference type="EMBL" id="JRES01000736">
    <property type="protein sequence ID" value="KNC28876.1"/>
    <property type="molecule type" value="Genomic_DNA"/>
</dbReference>
<dbReference type="InterPro" id="IPR002999">
    <property type="entry name" value="Tudor"/>
</dbReference>
<feature type="domain" description="Tudor" evidence="1">
    <location>
        <begin position="493"/>
        <end position="553"/>
    </location>
</feature>
<organism evidence="2 3">
    <name type="scientific">Lucilia cuprina</name>
    <name type="common">Green bottle fly</name>
    <name type="synonym">Australian sheep blowfly</name>
    <dbReference type="NCBI Taxonomy" id="7375"/>
    <lineage>
        <taxon>Eukaryota</taxon>
        <taxon>Metazoa</taxon>
        <taxon>Ecdysozoa</taxon>
        <taxon>Arthropoda</taxon>
        <taxon>Hexapoda</taxon>
        <taxon>Insecta</taxon>
        <taxon>Pterygota</taxon>
        <taxon>Neoptera</taxon>
        <taxon>Endopterygota</taxon>
        <taxon>Diptera</taxon>
        <taxon>Brachycera</taxon>
        <taxon>Muscomorpha</taxon>
        <taxon>Oestroidea</taxon>
        <taxon>Calliphoridae</taxon>
        <taxon>Luciliinae</taxon>
        <taxon>Lucilia</taxon>
    </lineage>
</organism>
<dbReference type="PROSITE" id="PS50304">
    <property type="entry name" value="TUDOR"/>
    <property type="match status" value="1"/>
</dbReference>
<dbReference type="FunFam" id="2.30.30.140:FF:000018">
    <property type="entry name" value="Serine/threonine-protein kinase 31"/>
    <property type="match status" value="1"/>
</dbReference>
<dbReference type="OMA" id="ATHANVF"/>
<evidence type="ECO:0000259" key="1">
    <source>
        <dbReference type="PROSITE" id="PS50304"/>
    </source>
</evidence>
<comment type="caution">
    <text evidence="2">The sequence shown here is derived from an EMBL/GenBank/DDBJ whole genome shotgun (WGS) entry which is preliminary data.</text>
</comment>
<sequence length="639" mass="73899">MESNKEQMLMMHTMCRNELSLLKINLEKFIEESERCQKLLNDFNAIGGGGGGFNNIFGLIVFDRYMTQVVTVLNMARKFNIQLEINNLDQTVINAASNGCLDDANFTQTRLLKDFIEWRNSIVQGGAIHDSIKTDRIKMTEHLFETNEDTLPSNDKARMLESLLKHENKSLLNHHKQPQSECFTNNSKKNTINDLLDIILPSRSLDIFQKDYNFHAYIVYVGDYEKREFFICQMDDYKTLYDISSNTNFKPIPREDLPTDDLFCVLEIKDTTLRKCVWRAVIVPDESTTSESQKYAYLIDFGEVIPITDQCTTFEAPLLYRQIPPLAIKCILEGVQDNHSNCVIKDQEKCEQALHKNEFEKVTFRMLHQDNRVLHVVMLETPTKNDNNLKMTTNKQSNPFLDFEDLENDDENSSKNSAALQLPRSLLKQVSPTKQPSLNIFNEVGDKIQLVVTHIVNPISFYGIIQNNYCSDFKTFSWHDQQISPLQKEMFPPPQLNDIVLSQYVKDDYWYRARVINIDSKRHLYEVFYVDFGNTEVVTLSKLAKCSKEQLKDPLRAVLFRLSNLSMVTMADENNETNSYSMKTRLKTAIANMVVTILDQILNVEIVQRINNDLVVRLIDSQYADIPKMLVDMGVVEEI</sequence>
<dbReference type="Gene3D" id="2.40.50.90">
    <property type="match status" value="1"/>
</dbReference>
<dbReference type="SMART" id="SM00333">
    <property type="entry name" value="TUDOR"/>
    <property type="match status" value="1"/>
</dbReference>
<dbReference type="Gene3D" id="2.30.30.140">
    <property type="match status" value="1"/>
</dbReference>
<dbReference type="GO" id="GO:0005737">
    <property type="term" value="C:cytoplasm"/>
    <property type="evidence" value="ECO:0007669"/>
    <property type="project" value="UniProtKB-ARBA"/>
</dbReference>
<reference evidence="2 3" key="1">
    <citation type="journal article" date="2015" name="Nat. Commun.">
        <title>Lucilia cuprina genome unlocks parasitic fly biology to underpin future interventions.</title>
        <authorList>
            <person name="Anstead C.A."/>
            <person name="Korhonen P.K."/>
            <person name="Young N.D."/>
            <person name="Hall R.S."/>
            <person name="Jex A.R."/>
            <person name="Murali S.C."/>
            <person name="Hughes D.S."/>
            <person name="Lee S.F."/>
            <person name="Perry T."/>
            <person name="Stroehlein A.J."/>
            <person name="Ansell B.R."/>
            <person name="Breugelmans B."/>
            <person name="Hofmann A."/>
            <person name="Qu J."/>
            <person name="Dugan S."/>
            <person name="Lee S.L."/>
            <person name="Chao H."/>
            <person name="Dinh H."/>
            <person name="Han Y."/>
            <person name="Doddapaneni H.V."/>
            <person name="Worley K.C."/>
            <person name="Muzny D.M."/>
            <person name="Ioannidis P."/>
            <person name="Waterhouse R.M."/>
            <person name="Zdobnov E.M."/>
            <person name="James P.J."/>
            <person name="Bagnall N.H."/>
            <person name="Kotze A.C."/>
            <person name="Gibbs R.A."/>
            <person name="Richards S."/>
            <person name="Batterham P."/>
            <person name="Gasser R.B."/>
        </authorList>
    </citation>
    <scope>NUCLEOTIDE SEQUENCE [LARGE SCALE GENOMIC DNA]</scope>
    <source>
        <strain evidence="2 3">LS</strain>
        <tissue evidence="2">Full body</tissue>
    </source>
</reference>
<evidence type="ECO:0000313" key="3">
    <source>
        <dbReference type="Proteomes" id="UP000037069"/>
    </source>
</evidence>
<dbReference type="Pfam" id="PF00567">
    <property type="entry name" value="TUDOR"/>
    <property type="match status" value="1"/>
</dbReference>
<dbReference type="SUPFAM" id="SSF63748">
    <property type="entry name" value="Tudor/PWWP/MBT"/>
    <property type="match status" value="1"/>
</dbReference>
<dbReference type="OrthoDB" id="10052065at2759"/>
<protein>
    <recommendedName>
        <fullName evidence="1">Tudor domain-containing protein</fullName>
    </recommendedName>
</protein>
<name>A0A0L0C9F5_LUCCU</name>
<keyword evidence="3" id="KW-1185">Reference proteome</keyword>
<dbReference type="Proteomes" id="UP000037069">
    <property type="component" value="Unassembled WGS sequence"/>
</dbReference>
<proteinExistence type="predicted"/>
<evidence type="ECO:0000313" key="2">
    <source>
        <dbReference type="EMBL" id="KNC28876.1"/>
    </source>
</evidence>
<dbReference type="PANTHER" id="PTHR16442">
    <property type="entry name" value="RING FINGER PROTEIN 17"/>
    <property type="match status" value="1"/>
</dbReference>
<accession>A0A0L0C9F5</accession>
<dbReference type="AlphaFoldDB" id="A0A0L0C9F5"/>
<dbReference type="PANTHER" id="PTHR16442:SF1">
    <property type="entry name" value="RING FINGER PROTEIN 17"/>
    <property type="match status" value="1"/>
</dbReference>
<dbReference type="STRING" id="7375.A0A0L0C9F5"/>
<dbReference type="InterPro" id="IPR035437">
    <property type="entry name" value="SNase_OB-fold_sf"/>
</dbReference>
<gene>
    <name evidence="2" type="ORF">FF38_02887</name>
</gene>